<gene>
    <name evidence="1" type="ORF">ANN_13189</name>
</gene>
<evidence type="ECO:0000313" key="1">
    <source>
        <dbReference type="EMBL" id="KAJ4446493.1"/>
    </source>
</evidence>
<comment type="caution">
    <text evidence="1">The sequence shown here is derived from an EMBL/GenBank/DDBJ whole genome shotgun (WGS) entry which is preliminary data.</text>
</comment>
<accession>A0ABQ8TKY8</accession>
<organism evidence="1 2">
    <name type="scientific">Periplaneta americana</name>
    <name type="common">American cockroach</name>
    <name type="synonym">Blatta americana</name>
    <dbReference type="NCBI Taxonomy" id="6978"/>
    <lineage>
        <taxon>Eukaryota</taxon>
        <taxon>Metazoa</taxon>
        <taxon>Ecdysozoa</taxon>
        <taxon>Arthropoda</taxon>
        <taxon>Hexapoda</taxon>
        <taxon>Insecta</taxon>
        <taxon>Pterygota</taxon>
        <taxon>Neoptera</taxon>
        <taxon>Polyneoptera</taxon>
        <taxon>Dictyoptera</taxon>
        <taxon>Blattodea</taxon>
        <taxon>Blattoidea</taxon>
        <taxon>Blattidae</taxon>
        <taxon>Blattinae</taxon>
        <taxon>Periplaneta</taxon>
    </lineage>
</organism>
<dbReference type="EMBL" id="JAJSOF020000009">
    <property type="protein sequence ID" value="KAJ4446493.1"/>
    <property type="molecule type" value="Genomic_DNA"/>
</dbReference>
<keyword evidence="2" id="KW-1185">Reference proteome</keyword>
<dbReference type="Proteomes" id="UP001148838">
    <property type="component" value="Unassembled WGS sequence"/>
</dbReference>
<sequence length="343" mass="39052">MELMMARRGRGFATDYLKFALRLGETSEKNQPVPMIWREATSHAEDCYFCLTKITGFSKKTRSKIEYPNVSSAIRPVPPGPKLPVPNPPSQLEELVLPIEQIDDLAQPSTFSDPSYSPEHHKELHLIQQCELNYLIRDLNLTKQQDEILGSRLQQWNLLAPDTKISLYRKRHERFSNLMKSFVKAMDKNGEGFAYVRNMFPKPSETEVKEGIFVGPQIRKLLKDESFEKKLNVEEQEDWNAFRAGLLIKAARVRFPVVKSGGFNSDLFTGTGRAEVKIEFTQSCLSIPIVTICLSQMESSTRCDNNDTYSGCDYVDDEFGDDINDSEDVIVDVVTVVIVQLLK</sequence>
<reference evidence="1 2" key="1">
    <citation type="journal article" date="2022" name="Allergy">
        <title>Genome assembly and annotation of Periplaneta americana reveal a comprehensive cockroach allergen profile.</title>
        <authorList>
            <person name="Wang L."/>
            <person name="Xiong Q."/>
            <person name="Saelim N."/>
            <person name="Wang L."/>
            <person name="Nong W."/>
            <person name="Wan A.T."/>
            <person name="Shi M."/>
            <person name="Liu X."/>
            <person name="Cao Q."/>
            <person name="Hui J.H.L."/>
            <person name="Sookrung N."/>
            <person name="Leung T.F."/>
            <person name="Tungtrongchitr A."/>
            <person name="Tsui S.K.W."/>
        </authorList>
    </citation>
    <scope>NUCLEOTIDE SEQUENCE [LARGE SCALE GENOMIC DNA]</scope>
    <source>
        <strain evidence="1">PWHHKU_190912</strain>
    </source>
</reference>
<dbReference type="PANTHER" id="PTHR46114">
    <property type="entry name" value="APPLE DOMAIN-CONTAINING PROTEIN"/>
    <property type="match status" value="1"/>
</dbReference>
<evidence type="ECO:0000313" key="2">
    <source>
        <dbReference type="Proteomes" id="UP001148838"/>
    </source>
</evidence>
<dbReference type="PANTHER" id="PTHR46114:SF1">
    <property type="entry name" value="ZAD DOMAIN-CONTAINING PROTEIN"/>
    <property type="match status" value="1"/>
</dbReference>
<proteinExistence type="predicted"/>
<name>A0ABQ8TKY8_PERAM</name>
<protein>
    <submittedName>
        <fullName evidence="1">Uncharacterized protein</fullName>
    </submittedName>
</protein>